<evidence type="ECO:0000313" key="11">
    <source>
        <dbReference type="Proteomes" id="UP000633619"/>
    </source>
</evidence>
<dbReference type="PROSITE" id="PS51257">
    <property type="entry name" value="PROKAR_LIPOPROTEIN"/>
    <property type="match status" value="1"/>
</dbReference>
<evidence type="ECO:0000259" key="8">
    <source>
        <dbReference type="Pfam" id="PF05504"/>
    </source>
</evidence>
<dbReference type="RefSeq" id="WP_181732493.1">
    <property type="nucleotide sequence ID" value="NZ_JACEIR010000008.1"/>
</dbReference>
<keyword evidence="4" id="KW-0732">Signal</keyword>
<dbReference type="InterPro" id="IPR008844">
    <property type="entry name" value="Spore_GerAC-like"/>
</dbReference>
<comment type="subcellular location">
    <subcellularLocation>
        <location evidence="1">Membrane</location>
        <topology evidence="1">Lipid-anchor</topology>
    </subcellularLocation>
</comment>
<proteinExistence type="inferred from homology"/>
<comment type="caution">
    <text evidence="10">The sequence shown here is derived from an EMBL/GenBank/DDBJ whole genome shotgun (WGS) entry which is preliminary data.</text>
</comment>
<reference evidence="10 11" key="1">
    <citation type="submission" date="2020-12" db="EMBL/GenBank/DDBJ databases">
        <title>WGS of Thermoactinomyces spp.</title>
        <authorList>
            <person name="Cheng K."/>
        </authorList>
    </citation>
    <scope>NUCLEOTIDE SEQUENCE [LARGE SCALE GENOMIC DNA]</scope>
    <source>
        <strain evidence="11">CICC 10671\DSM 43846</strain>
    </source>
</reference>
<keyword evidence="5" id="KW-0472">Membrane</keyword>
<dbReference type="InterPro" id="IPR046953">
    <property type="entry name" value="Spore_GerAC-like_C"/>
</dbReference>
<accession>A0A8I1ABD8</accession>
<dbReference type="InterPro" id="IPR057336">
    <property type="entry name" value="GerAC_N"/>
</dbReference>
<keyword evidence="11" id="KW-1185">Reference proteome</keyword>
<sequence length="391" mass="44121">MNGKRRLFVSLILVSLIMLTGCWDYRDIEETSANIGLALDLGDTETGEVRIEGEKPVINATLQIMDPKQPSSGEGTIDYENTTITGNTLGKMAVEVALFNRGPLIGQHLKITLIGEELAKRMNFRNMLGYLFRGPYVRLSSTILCTKGKAGKFLEGEEKGQGNELPAFKILSIADNTKYSLRILEPVTYGRAGRFLASNQSFLLPCIAKKNNEIVLEDAAVISGRNKKMIGYMNSEDIAGVNWITGKKGGGVLNVYDEDQAIFAVRIFNMSSKIKPRVEGDKISFDVHVKTEGYLTEDWIEEDDATDPKFLERLEQKAEEKIVHQMRSALYKMQKIYQADVAGFGDALRIHDNKLWHRIKNEWEEKWFADVPIRIKVDLNLRDYGVKTKDE</sequence>
<dbReference type="Pfam" id="PF05504">
    <property type="entry name" value="Spore_GerAC"/>
    <property type="match status" value="1"/>
</dbReference>
<evidence type="ECO:0000256" key="6">
    <source>
        <dbReference type="ARBA" id="ARBA00023139"/>
    </source>
</evidence>
<comment type="similarity">
    <text evidence="2">Belongs to the GerABKC lipoprotein family.</text>
</comment>
<keyword evidence="6" id="KW-0564">Palmitate</keyword>
<dbReference type="GO" id="GO:0016020">
    <property type="term" value="C:membrane"/>
    <property type="evidence" value="ECO:0007669"/>
    <property type="project" value="UniProtKB-SubCell"/>
</dbReference>
<feature type="domain" description="Spore germination protein N-terminal" evidence="9">
    <location>
        <begin position="24"/>
        <end position="208"/>
    </location>
</feature>
<dbReference type="NCBIfam" id="TIGR02887">
    <property type="entry name" value="spore_ger_x_C"/>
    <property type="match status" value="1"/>
</dbReference>
<evidence type="ECO:0000256" key="1">
    <source>
        <dbReference type="ARBA" id="ARBA00004635"/>
    </source>
</evidence>
<dbReference type="PANTHER" id="PTHR35789:SF1">
    <property type="entry name" value="SPORE GERMINATION PROTEIN B3"/>
    <property type="match status" value="1"/>
</dbReference>
<evidence type="ECO:0000256" key="5">
    <source>
        <dbReference type="ARBA" id="ARBA00023136"/>
    </source>
</evidence>
<evidence type="ECO:0000256" key="7">
    <source>
        <dbReference type="ARBA" id="ARBA00023288"/>
    </source>
</evidence>
<evidence type="ECO:0000313" key="10">
    <source>
        <dbReference type="EMBL" id="MBH8594836.1"/>
    </source>
</evidence>
<protein>
    <submittedName>
        <fullName evidence="10">Ger(X)C family spore germination protein</fullName>
    </submittedName>
</protein>
<gene>
    <name evidence="10" type="ORF">I8U20_05765</name>
</gene>
<keyword evidence="3" id="KW-0309">Germination</keyword>
<dbReference type="Pfam" id="PF25198">
    <property type="entry name" value="Spore_GerAC_N"/>
    <property type="match status" value="1"/>
</dbReference>
<evidence type="ECO:0000256" key="3">
    <source>
        <dbReference type="ARBA" id="ARBA00022544"/>
    </source>
</evidence>
<dbReference type="PANTHER" id="PTHR35789">
    <property type="entry name" value="SPORE GERMINATION PROTEIN B3"/>
    <property type="match status" value="1"/>
</dbReference>
<evidence type="ECO:0000256" key="4">
    <source>
        <dbReference type="ARBA" id="ARBA00022729"/>
    </source>
</evidence>
<dbReference type="EMBL" id="JAECVW010000002">
    <property type="protein sequence ID" value="MBH8594836.1"/>
    <property type="molecule type" value="Genomic_DNA"/>
</dbReference>
<keyword evidence="7" id="KW-0449">Lipoprotein</keyword>
<organism evidence="10 11">
    <name type="scientific">Thermoactinomyces intermedius</name>
    <dbReference type="NCBI Taxonomy" id="2024"/>
    <lineage>
        <taxon>Bacteria</taxon>
        <taxon>Bacillati</taxon>
        <taxon>Bacillota</taxon>
        <taxon>Bacilli</taxon>
        <taxon>Bacillales</taxon>
        <taxon>Thermoactinomycetaceae</taxon>
        <taxon>Thermoactinomyces</taxon>
    </lineage>
</organism>
<evidence type="ECO:0000259" key="9">
    <source>
        <dbReference type="Pfam" id="PF25198"/>
    </source>
</evidence>
<dbReference type="GO" id="GO:0009847">
    <property type="term" value="P:spore germination"/>
    <property type="evidence" value="ECO:0007669"/>
    <property type="project" value="InterPro"/>
</dbReference>
<dbReference type="Proteomes" id="UP000633619">
    <property type="component" value="Unassembled WGS sequence"/>
</dbReference>
<dbReference type="Gene3D" id="3.30.300.210">
    <property type="entry name" value="Nutrient germinant receptor protein C, domain 3"/>
    <property type="match status" value="1"/>
</dbReference>
<feature type="domain" description="Spore germination GerAC-like C-terminal" evidence="8">
    <location>
        <begin position="219"/>
        <end position="385"/>
    </location>
</feature>
<name>A0A8I1ABD8_THEIN</name>
<dbReference type="AlphaFoldDB" id="A0A8I1ABD8"/>
<evidence type="ECO:0000256" key="2">
    <source>
        <dbReference type="ARBA" id="ARBA00007886"/>
    </source>
</evidence>
<dbReference type="InterPro" id="IPR038501">
    <property type="entry name" value="Spore_GerAC_C_sf"/>
</dbReference>